<evidence type="ECO:0000256" key="1">
    <source>
        <dbReference type="ARBA" id="ARBA00010875"/>
    </source>
</evidence>
<accession>A0AA35CPH7</accession>
<dbReference type="SUPFAM" id="SSF55486">
    <property type="entry name" value="Metalloproteases ('zincins'), catalytic domain"/>
    <property type="match status" value="1"/>
</dbReference>
<evidence type="ECO:0000256" key="2">
    <source>
        <dbReference type="ARBA" id="ARBA00022517"/>
    </source>
</evidence>
<evidence type="ECO:0000313" key="10">
    <source>
        <dbReference type="EMBL" id="BDG61406.1"/>
    </source>
</evidence>
<dbReference type="InterPro" id="IPR020549">
    <property type="entry name" value="YbeY_CS"/>
</dbReference>
<dbReference type="GO" id="GO:0004222">
    <property type="term" value="F:metalloendopeptidase activity"/>
    <property type="evidence" value="ECO:0007669"/>
    <property type="project" value="InterPro"/>
</dbReference>
<sequence>MRIWVESESEQVALKPALKTLVERVVRETLDVAGQKPEGELEVSVTFVDDRRIHELNRTWRGVDRPTDVLSFPQLEPGAGEPEVSPPSGGPVLLGDVVISLERAEAQAREYGHSLEREVGFLTAHGVLHLLGYDHQDPESEARMLALTEEALSRVGLRR</sequence>
<comment type="cofactor">
    <cofactor evidence="9">
        <name>Zn(2+)</name>
        <dbReference type="ChEBI" id="CHEBI:29105"/>
    </cofactor>
    <text evidence="9">Binds 1 zinc ion.</text>
</comment>
<comment type="function">
    <text evidence="9">Single strand-specific metallo-endoribonuclease involved in late-stage 70S ribosome quality control and in maturation of the 3' terminus of the 16S rRNA.</text>
</comment>
<dbReference type="GO" id="GO:0005737">
    <property type="term" value="C:cytoplasm"/>
    <property type="evidence" value="ECO:0007669"/>
    <property type="project" value="UniProtKB-SubCell"/>
</dbReference>
<dbReference type="EC" id="3.1.-.-" evidence="9"/>
<dbReference type="Pfam" id="PF02130">
    <property type="entry name" value="YbeY"/>
    <property type="match status" value="1"/>
</dbReference>
<evidence type="ECO:0000256" key="3">
    <source>
        <dbReference type="ARBA" id="ARBA00022552"/>
    </source>
</evidence>
<feature type="binding site" evidence="9">
    <location>
        <position position="125"/>
    </location>
    <ligand>
        <name>Zn(2+)</name>
        <dbReference type="ChEBI" id="CHEBI:29105"/>
        <note>catalytic</note>
    </ligand>
</feature>
<dbReference type="KEGG" id="cmic:caldi_24960"/>
<evidence type="ECO:0000256" key="5">
    <source>
        <dbReference type="ARBA" id="ARBA00022723"/>
    </source>
</evidence>
<dbReference type="Proteomes" id="UP001163687">
    <property type="component" value="Chromosome"/>
</dbReference>
<dbReference type="InterPro" id="IPR023091">
    <property type="entry name" value="MetalPrtase_cat_dom_sf_prd"/>
</dbReference>
<organism evidence="10 11">
    <name type="scientific">Caldinitratiruptor microaerophilus</name>
    <dbReference type="NCBI Taxonomy" id="671077"/>
    <lineage>
        <taxon>Bacteria</taxon>
        <taxon>Bacillati</taxon>
        <taxon>Bacillota</taxon>
        <taxon>Clostridia</taxon>
        <taxon>Eubacteriales</taxon>
        <taxon>Symbiobacteriaceae</taxon>
        <taxon>Caldinitratiruptor</taxon>
    </lineage>
</organism>
<evidence type="ECO:0000256" key="4">
    <source>
        <dbReference type="ARBA" id="ARBA00022722"/>
    </source>
</evidence>
<protein>
    <recommendedName>
        <fullName evidence="9">Endoribonuclease YbeY</fullName>
        <ecNumber evidence="9">3.1.-.-</ecNumber>
    </recommendedName>
</protein>
<keyword evidence="2 9" id="KW-0690">Ribosome biogenesis</keyword>
<reference evidence="10" key="1">
    <citation type="submission" date="2022-03" db="EMBL/GenBank/DDBJ databases">
        <title>Complete genome sequence of Caldinitratiruptor microaerophilus.</title>
        <authorList>
            <person name="Mukaiyama R."/>
            <person name="Nishiyama T."/>
            <person name="Ueda K."/>
        </authorList>
    </citation>
    <scope>NUCLEOTIDE SEQUENCE</scope>
    <source>
        <strain evidence="10">JCM 16183</strain>
    </source>
</reference>
<dbReference type="InterPro" id="IPR002036">
    <property type="entry name" value="YbeY"/>
</dbReference>
<keyword evidence="6 9" id="KW-0255">Endonuclease</keyword>
<dbReference type="Gene3D" id="3.40.390.30">
    <property type="entry name" value="Metalloproteases ('zincins'), catalytic domain"/>
    <property type="match status" value="1"/>
</dbReference>
<keyword evidence="3 9" id="KW-0698">rRNA processing</keyword>
<evidence type="ECO:0000256" key="6">
    <source>
        <dbReference type="ARBA" id="ARBA00022759"/>
    </source>
</evidence>
<dbReference type="EMBL" id="AP025628">
    <property type="protein sequence ID" value="BDG61406.1"/>
    <property type="molecule type" value="Genomic_DNA"/>
</dbReference>
<proteinExistence type="inferred from homology"/>
<dbReference type="AlphaFoldDB" id="A0AA35CPH7"/>
<dbReference type="PANTHER" id="PTHR46986:SF1">
    <property type="entry name" value="ENDORIBONUCLEASE YBEY, CHLOROPLASTIC"/>
    <property type="match status" value="1"/>
</dbReference>
<keyword evidence="8 9" id="KW-0862">Zinc</keyword>
<comment type="similarity">
    <text evidence="1 9">Belongs to the endoribonuclease YbeY family.</text>
</comment>
<evidence type="ECO:0000313" key="11">
    <source>
        <dbReference type="Proteomes" id="UP001163687"/>
    </source>
</evidence>
<evidence type="ECO:0000256" key="7">
    <source>
        <dbReference type="ARBA" id="ARBA00022801"/>
    </source>
</evidence>
<dbReference type="GO" id="GO:0006364">
    <property type="term" value="P:rRNA processing"/>
    <property type="evidence" value="ECO:0007669"/>
    <property type="project" value="UniProtKB-UniRule"/>
</dbReference>
<keyword evidence="7 9" id="KW-0378">Hydrolase</keyword>
<keyword evidence="9" id="KW-0963">Cytoplasm</keyword>
<dbReference type="PANTHER" id="PTHR46986">
    <property type="entry name" value="ENDORIBONUCLEASE YBEY, CHLOROPLASTIC"/>
    <property type="match status" value="1"/>
</dbReference>
<keyword evidence="5 9" id="KW-0479">Metal-binding</keyword>
<feature type="binding site" evidence="9">
    <location>
        <position position="135"/>
    </location>
    <ligand>
        <name>Zn(2+)</name>
        <dbReference type="ChEBI" id="CHEBI:29105"/>
        <note>catalytic</note>
    </ligand>
</feature>
<dbReference type="NCBIfam" id="TIGR00043">
    <property type="entry name" value="rRNA maturation RNase YbeY"/>
    <property type="match status" value="1"/>
</dbReference>
<evidence type="ECO:0000256" key="8">
    <source>
        <dbReference type="ARBA" id="ARBA00022833"/>
    </source>
</evidence>
<dbReference type="PROSITE" id="PS01306">
    <property type="entry name" value="UPF0054"/>
    <property type="match status" value="1"/>
</dbReference>
<evidence type="ECO:0000256" key="9">
    <source>
        <dbReference type="HAMAP-Rule" id="MF_00009"/>
    </source>
</evidence>
<gene>
    <name evidence="9" type="primary">ybeY</name>
    <name evidence="10" type="ORF">caldi_24960</name>
</gene>
<dbReference type="HAMAP" id="MF_00009">
    <property type="entry name" value="Endoribonucl_YbeY"/>
    <property type="match status" value="1"/>
</dbReference>
<keyword evidence="11" id="KW-1185">Reference proteome</keyword>
<feature type="binding site" evidence="9">
    <location>
        <position position="129"/>
    </location>
    <ligand>
        <name>Zn(2+)</name>
        <dbReference type="ChEBI" id="CHEBI:29105"/>
        <note>catalytic</note>
    </ligand>
</feature>
<dbReference type="GO" id="GO:0004521">
    <property type="term" value="F:RNA endonuclease activity"/>
    <property type="evidence" value="ECO:0007669"/>
    <property type="project" value="UniProtKB-UniRule"/>
</dbReference>
<dbReference type="GO" id="GO:0008270">
    <property type="term" value="F:zinc ion binding"/>
    <property type="evidence" value="ECO:0007669"/>
    <property type="project" value="UniProtKB-UniRule"/>
</dbReference>
<comment type="subcellular location">
    <subcellularLocation>
        <location evidence="9">Cytoplasm</location>
    </subcellularLocation>
</comment>
<keyword evidence="4 9" id="KW-0540">Nuclease</keyword>
<name>A0AA35CPH7_9FIRM</name>